<dbReference type="InterPro" id="IPR003660">
    <property type="entry name" value="HAMP_dom"/>
</dbReference>
<evidence type="ECO:0000256" key="2">
    <source>
        <dbReference type="ARBA" id="ARBA00029447"/>
    </source>
</evidence>
<dbReference type="PANTHER" id="PTHR32089:SF112">
    <property type="entry name" value="LYSOZYME-LIKE PROTEIN-RELATED"/>
    <property type="match status" value="1"/>
</dbReference>
<dbReference type="PRINTS" id="PR00260">
    <property type="entry name" value="CHEMTRNSDUCR"/>
</dbReference>
<evidence type="ECO:0000259" key="5">
    <source>
        <dbReference type="PROSITE" id="PS50111"/>
    </source>
</evidence>
<dbReference type="AlphaFoldDB" id="Q67RN2"/>
<dbReference type="KEGG" id="sth:STH676"/>
<dbReference type="EMBL" id="AP006840">
    <property type="protein sequence ID" value="BAD39661.1"/>
    <property type="molecule type" value="Genomic_DNA"/>
</dbReference>
<protein>
    <submittedName>
        <fullName evidence="7">Methyl-accepting chemotaxis protein</fullName>
    </submittedName>
</protein>
<dbReference type="PANTHER" id="PTHR32089">
    <property type="entry name" value="METHYL-ACCEPTING CHEMOTAXIS PROTEIN MCPB"/>
    <property type="match status" value="1"/>
</dbReference>
<dbReference type="Proteomes" id="UP000000417">
    <property type="component" value="Chromosome"/>
</dbReference>
<dbReference type="SUPFAM" id="SSF58104">
    <property type="entry name" value="Methyl-accepting chemotaxis protein (MCP) signaling domain"/>
    <property type="match status" value="1"/>
</dbReference>
<evidence type="ECO:0000256" key="1">
    <source>
        <dbReference type="ARBA" id="ARBA00023224"/>
    </source>
</evidence>
<feature type="domain" description="Methyl-accepting transducer" evidence="5">
    <location>
        <begin position="298"/>
        <end position="555"/>
    </location>
</feature>
<dbReference type="PROSITE" id="PS50111">
    <property type="entry name" value="CHEMOTAXIS_TRANSDUC_2"/>
    <property type="match status" value="1"/>
</dbReference>
<keyword evidence="1 3" id="KW-0807">Transducer</keyword>
<organism evidence="7 8">
    <name type="scientific">Symbiobacterium thermophilum (strain DSM 24528 / JCM 14929 / IAM 14863 / T)</name>
    <dbReference type="NCBI Taxonomy" id="292459"/>
    <lineage>
        <taxon>Bacteria</taxon>
        <taxon>Bacillati</taxon>
        <taxon>Bacillota</taxon>
        <taxon>Clostridia</taxon>
        <taxon>Eubacteriales</taxon>
        <taxon>Symbiobacteriaceae</taxon>
        <taxon>Symbiobacterium</taxon>
    </lineage>
</organism>
<dbReference type="HOGENOM" id="CLU_000445_107_27_9"/>
<evidence type="ECO:0000313" key="7">
    <source>
        <dbReference type="EMBL" id="BAD39661.1"/>
    </source>
</evidence>
<evidence type="ECO:0000256" key="4">
    <source>
        <dbReference type="SAM" id="Phobius"/>
    </source>
</evidence>
<evidence type="ECO:0000313" key="8">
    <source>
        <dbReference type="Proteomes" id="UP000000417"/>
    </source>
</evidence>
<sequence length="612" mass="65294">MKIRDISVRVKLQLGFLAILVLLMGVVVTGQIGMTNMRTRYEDVSRVERVQLLGRTMQAEWSEMVRAASIFMATRNANYADDFNRAADSLEAALRESWELIQLETSQATLSTIEANFKRYRSEVADFFRGSDVDRLAMEALREETSQLLAQFVDTGESQAELAAEEASRSAARARTIMWIVAAVASAAGVTIAAFLGRQIATPVTAIAHMASRMAEGDLTVEPLEVRNRDELGELARAFNQMLANMRDVLRRVRTGSEALTDSAKELSAAAESAAQASGGVAQAIAQVAAGATEQAGATQEVDATMEQLKEAIQQIAAGATRSAGETKRASTLLHEMAERLDAMVADAAATADRASGAVEQAAVGAEVLQRALYEIQQIAEAMGETAARIRELERHSDQISAITEVIATIADQTNLLALNAAIEAARAGEHGRGFAVVADEVRKLAEQSGASSREIAELVRQIQISTAEAVRVTEQGTDRARSGNQLAMEAGRALEDIMDILHRAAESVSTIADAAERVRGDSAQVLQTFTEVAALTEENTAAAEEMAAGANEVTGSVARITEVAQANAAAAQEVSASVEELTAASEQVAATAQSLLTTVRELQSDVERFRL</sequence>
<dbReference type="InterPro" id="IPR004089">
    <property type="entry name" value="MCPsignal_dom"/>
</dbReference>
<dbReference type="STRING" id="292459.STH676"/>
<evidence type="ECO:0000256" key="3">
    <source>
        <dbReference type="PROSITE-ProRule" id="PRU00284"/>
    </source>
</evidence>
<dbReference type="Gene3D" id="1.10.287.950">
    <property type="entry name" value="Methyl-accepting chemotaxis protein"/>
    <property type="match status" value="1"/>
</dbReference>
<evidence type="ECO:0000259" key="6">
    <source>
        <dbReference type="PROSITE" id="PS50885"/>
    </source>
</evidence>
<dbReference type="GO" id="GO:0006935">
    <property type="term" value="P:chemotaxis"/>
    <property type="evidence" value="ECO:0007669"/>
    <property type="project" value="InterPro"/>
</dbReference>
<keyword evidence="8" id="KW-1185">Reference proteome</keyword>
<dbReference type="eggNOG" id="COG0840">
    <property type="taxonomic scope" value="Bacteria"/>
</dbReference>
<keyword evidence="4" id="KW-0472">Membrane</keyword>
<keyword evidence="4" id="KW-0812">Transmembrane</keyword>
<accession>Q67RN2</accession>
<comment type="similarity">
    <text evidence="2">Belongs to the methyl-accepting chemotaxis (MCP) protein family.</text>
</comment>
<dbReference type="RefSeq" id="WP_011194809.1">
    <property type="nucleotide sequence ID" value="NC_006177.1"/>
</dbReference>
<feature type="transmembrane region" description="Helical" evidence="4">
    <location>
        <begin position="12"/>
        <end position="32"/>
    </location>
</feature>
<dbReference type="Pfam" id="PF00015">
    <property type="entry name" value="MCPsignal"/>
    <property type="match status" value="1"/>
</dbReference>
<gene>
    <name evidence="7" type="ordered locus">STH676</name>
</gene>
<dbReference type="GO" id="GO:0016020">
    <property type="term" value="C:membrane"/>
    <property type="evidence" value="ECO:0007669"/>
    <property type="project" value="InterPro"/>
</dbReference>
<name>Q67RN2_SYMTH</name>
<keyword evidence="4" id="KW-1133">Transmembrane helix</keyword>
<dbReference type="Gene3D" id="6.10.340.10">
    <property type="match status" value="1"/>
</dbReference>
<dbReference type="SMART" id="SM00283">
    <property type="entry name" value="MA"/>
    <property type="match status" value="1"/>
</dbReference>
<feature type="domain" description="HAMP" evidence="6">
    <location>
        <begin position="198"/>
        <end position="251"/>
    </location>
</feature>
<reference evidence="7 8" key="1">
    <citation type="journal article" date="2004" name="Nucleic Acids Res.">
        <title>Genome sequence of Symbiobacterium thermophilum, an uncultivable bacterium that depends on microbial commensalism.</title>
        <authorList>
            <person name="Ueda K."/>
            <person name="Yamashita A."/>
            <person name="Ishikawa J."/>
            <person name="Shimada M."/>
            <person name="Watsuji T."/>
            <person name="Morimura K."/>
            <person name="Ikeda H."/>
            <person name="Hattori M."/>
            <person name="Beppu T."/>
        </authorList>
    </citation>
    <scope>NUCLEOTIDE SEQUENCE [LARGE SCALE GENOMIC DNA]</scope>
    <source>
        <strain evidence="8">T / IAM 14863</strain>
    </source>
</reference>
<dbReference type="InterPro" id="IPR004090">
    <property type="entry name" value="Chemotax_Me-accpt_rcpt"/>
</dbReference>
<dbReference type="SMART" id="SM00304">
    <property type="entry name" value="HAMP"/>
    <property type="match status" value="2"/>
</dbReference>
<dbReference type="Pfam" id="PF00672">
    <property type="entry name" value="HAMP"/>
    <property type="match status" value="1"/>
</dbReference>
<dbReference type="GO" id="GO:0007165">
    <property type="term" value="P:signal transduction"/>
    <property type="evidence" value="ECO:0007669"/>
    <property type="project" value="UniProtKB-KW"/>
</dbReference>
<dbReference type="CDD" id="cd06225">
    <property type="entry name" value="HAMP"/>
    <property type="match status" value="1"/>
</dbReference>
<dbReference type="GO" id="GO:0004888">
    <property type="term" value="F:transmembrane signaling receptor activity"/>
    <property type="evidence" value="ECO:0007669"/>
    <property type="project" value="InterPro"/>
</dbReference>
<dbReference type="SUPFAM" id="SSF158472">
    <property type="entry name" value="HAMP domain-like"/>
    <property type="match status" value="1"/>
</dbReference>
<proteinExistence type="inferred from homology"/>
<dbReference type="PROSITE" id="PS50885">
    <property type="entry name" value="HAMP"/>
    <property type="match status" value="1"/>
</dbReference>